<dbReference type="EMBL" id="CP012333">
    <property type="protein sequence ID" value="AKV04418.1"/>
    <property type="molecule type" value="Genomic_DNA"/>
</dbReference>
<sequence>MANSHFEKRRRVKLRLRRGATHDLVASSRGRNEGGPRPTANGSMSHTDV</sequence>
<evidence type="ECO:0000313" key="2">
    <source>
        <dbReference type="EMBL" id="AKV04418.1"/>
    </source>
</evidence>
<accession>A0A0K1QFB7</accession>
<name>A0A0K1QFB7_9BACT</name>
<keyword evidence="3" id="KW-1185">Reference proteome</keyword>
<feature type="region of interest" description="Disordered" evidence="1">
    <location>
        <begin position="1"/>
        <end position="49"/>
    </location>
</feature>
<dbReference type="KEGG" id="llu:AKJ09_11081"/>
<evidence type="ECO:0000313" key="3">
    <source>
        <dbReference type="Proteomes" id="UP000064967"/>
    </source>
</evidence>
<dbReference type="AlphaFoldDB" id="A0A0K1QFB7"/>
<feature type="compositionally biased region" description="Basic residues" evidence="1">
    <location>
        <begin position="7"/>
        <end position="19"/>
    </location>
</feature>
<reference evidence="2 3" key="1">
    <citation type="submission" date="2015-08" db="EMBL/GenBank/DDBJ databases">
        <authorList>
            <person name="Babu N.S."/>
            <person name="Beckwith C.J."/>
            <person name="Beseler K.G."/>
            <person name="Brison A."/>
            <person name="Carone J.V."/>
            <person name="Caskin T.P."/>
            <person name="Diamond M."/>
            <person name="Durham M.E."/>
            <person name="Foxe J.M."/>
            <person name="Go M."/>
            <person name="Henderson B.A."/>
            <person name="Jones I.B."/>
            <person name="McGettigan J.A."/>
            <person name="Micheletti S.J."/>
            <person name="Nasrallah M.E."/>
            <person name="Ortiz D."/>
            <person name="Piller C.R."/>
            <person name="Privatt S.R."/>
            <person name="Schneider S.L."/>
            <person name="Sharp S."/>
            <person name="Smith T.C."/>
            <person name="Stanton J.D."/>
            <person name="Ullery H.E."/>
            <person name="Wilson R.J."/>
            <person name="Serrano M.G."/>
            <person name="Buck G."/>
            <person name="Lee V."/>
            <person name="Wang Y."/>
            <person name="Carvalho R."/>
            <person name="Voegtly L."/>
            <person name="Shi R."/>
            <person name="Duckworth R."/>
            <person name="Johnson A."/>
            <person name="Loviza R."/>
            <person name="Walstead R."/>
            <person name="Shah Z."/>
            <person name="Kiflezghi M."/>
            <person name="Wade K."/>
            <person name="Ball S.L."/>
            <person name="Bradley K.W."/>
            <person name="Asai D.J."/>
            <person name="Bowman C.A."/>
            <person name="Russell D.A."/>
            <person name="Pope W.H."/>
            <person name="Jacobs-Sera D."/>
            <person name="Hendrix R.W."/>
            <person name="Hatfull G.F."/>
        </authorList>
    </citation>
    <scope>NUCLEOTIDE SEQUENCE [LARGE SCALE GENOMIC DNA]</scope>
    <source>
        <strain evidence="2 3">DSM 27648</strain>
    </source>
</reference>
<organism evidence="2 3">
    <name type="scientific">Labilithrix luteola</name>
    <dbReference type="NCBI Taxonomy" id="1391654"/>
    <lineage>
        <taxon>Bacteria</taxon>
        <taxon>Pseudomonadati</taxon>
        <taxon>Myxococcota</taxon>
        <taxon>Polyangia</taxon>
        <taxon>Polyangiales</taxon>
        <taxon>Labilitrichaceae</taxon>
        <taxon>Labilithrix</taxon>
    </lineage>
</organism>
<dbReference type="STRING" id="1391654.AKJ09_11081"/>
<feature type="compositionally biased region" description="Polar residues" evidence="1">
    <location>
        <begin position="40"/>
        <end position="49"/>
    </location>
</feature>
<gene>
    <name evidence="2" type="ORF">AKJ09_11081</name>
</gene>
<proteinExistence type="predicted"/>
<protein>
    <submittedName>
        <fullName evidence="2">Uncharacterized protein</fullName>
    </submittedName>
</protein>
<evidence type="ECO:0000256" key="1">
    <source>
        <dbReference type="SAM" id="MobiDB-lite"/>
    </source>
</evidence>
<dbReference type="Proteomes" id="UP000064967">
    <property type="component" value="Chromosome"/>
</dbReference>